<dbReference type="InterPro" id="IPR053144">
    <property type="entry name" value="Acetyltransferase_Butenolide"/>
</dbReference>
<evidence type="ECO:0000259" key="1">
    <source>
        <dbReference type="PROSITE" id="PS51186"/>
    </source>
</evidence>
<dbReference type="PANTHER" id="PTHR43233:SF1">
    <property type="entry name" value="FAMILY N-ACETYLTRANSFERASE, PUTATIVE (AFU_ORTHOLOGUE AFUA_6G03350)-RELATED"/>
    <property type="match status" value="1"/>
</dbReference>
<name>A0ABU2WLN0_9GAMM</name>
<dbReference type="PROSITE" id="PS51186">
    <property type="entry name" value="GNAT"/>
    <property type="match status" value="1"/>
</dbReference>
<feature type="domain" description="N-acetyltransferase" evidence="1">
    <location>
        <begin position="2"/>
        <end position="136"/>
    </location>
</feature>
<accession>A0ABU2WLN0</accession>
<dbReference type="EMBL" id="JAVRIC010000026">
    <property type="protein sequence ID" value="MDT0498780.1"/>
    <property type="molecule type" value="Genomic_DNA"/>
</dbReference>
<evidence type="ECO:0000313" key="3">
    <source>
        <dbReference type="Proteomes" id="UP001254608"/>
    </source>
</evidence>
<reference evidence="2 3" key="1">
    <citation type="submission" date="2023-09" db="EMBL/GenBank/DDBJ databases">
        <authorList>
            <person name="Rey-Velasco X."/>
        </authorList>
    </citation>
    <scope>NUCLEOTIDE SEQUENCE [LARGE SCALE GENOMIC DNA]</scope>
    <source>
        <strain evidence="2 3">W345</strain>
    </source>
</reference>
<dbReference type="PANTHER" id="PTHR43233">
    <property type="entry name" value="FAMILY N-ACETYLTRANSFERASE, PUTATIVE (AFU_ORTHOLOGUE AFUA_6G03350)-RELATED"/>
    <property type="match status" value="1"/>
</dbReference>
<comment type="caution">
    <text evidence="2">The sequence shown here is derived from an EMBL/GenBank/DDBJ whole genome shotgun (WGS) entry which is preliminary data.</text>
</comment>
<dbReference type="Proteomes" id="UP001254608">
    <property type="component" value="Unassembled WGS sequence"/>
</dbReference>
<dbReference type="Pfam" id="PF00583">
    <property type="entry name" value="Acetyltransf_1"/>
    <property type="match status" value="1"/>
</dbReference>
<organism evidence="2 3">
    <name type="scientific">Banduia mediterranea</name>
    <dbReference type="NCBI Taxonomy" id="3075609"/>
    <lineage>
        <taxon>Bacteria</taxon>
        <taxon>Pseudomonadati</taxon>
        <taxon>Pseudomonadota</taxon>
        <taxon>Gammaproteobacteria</taxon>
        <taxon>Nevskiales</taxon>
        <taxon>Algiphilaceae</taxon>
        <taxon>Banduia</taxon>
    </lineage>
</organism>
<dbReference type="InterPro" id="IPR000182">
    <property type="entry name" value="GNAT_dom"/>
</dbReference>
<protein>
    <submittedName>
        <fullName evidence="2">GNAT family N-acetyltransferase</fullName>
    </submittedName>
</protein>
<proteinExistence type="predicted"/>
<keyword evidence="3" id="KW-1185">Reference proteome</keyword>
<dbReference type="SUPFAM" id="SSF55729">
    <property type="entry name" value="Acyl-CoA N-acyltransferases (Nat)"/>
    <property type="match status" value="1"/>
</dbReference>
<dbReference type="Gene3D" id="3.40.630.30">
    <property type="match status" value="1"/>
</dbReference>
<gene>
    <name evidence="2" type="ORF">RM530_15630</name>
</gene>
<evidence type="ECO:0000313" key="2">
    <source>
        <dbReference type="EMBL" id="MDT0498780.1"/>
    </source>
</evidence>
<sequence length="141" mass="16223">MNELRISTEVGEMDLVQVHRWISEQSYWAAGVPMETLRRALEHSIGFAGFIGTRQVAFARVTTDRATFAYLADVFVDGDYHGLGYSKILMEAVLAHPDLQGLRRFVLATRDAHDLYRRYGFTPLKSPDLFMEIHRPDIYRT</sequence>
<dbReference type="CDD" id="cd04301">
    <property type="entry name" value="NAT_SF"/>
    <property type="match status" value="1"/>
</dbReference>
<dbReference type="InterPro" id="IPR016181">
    <property type="entry name" value="Acyl_CoA_acyltransferase"/>
</dbReference>